<keyword evidence="4" id="KW-0808">Transferase</keyword>
<evidence type="ECO:0000259" key="3">
    <source>
        <dbReference type="Pfam" id="PF21320"/>
    </source>
</evidence>
<dbReference type="Pfam" id="PF21320">
    <property type="entry name" value="WHD_Rv2258c"/>
    <property type="match status" value="1"/>
</dbReference>
<keyword evidence="5" id="KW-1185">Reference proteome</keyword>
<proteinExistence type="predicted"/>
<evidence type="ECO:0000313" key="5">
    <source>
        <dbReference type="Proteomes" id="UP001500002"/>
    </source>
</evidence>
<gene>
    <name evidence="4" type="ORF">GCM10009749_06520</name>
</gene>
<feature type="region of interest" description="Disordered" evidence="1">
    <location>
        <begin position="1"/>
        <end position="21"/>
    </location>
</feature>
<dbReference type="InterPro" id="IPR029063">
    <property type="entry name" value="SAM-dependent_MTases_sf"/>
</dbReference>
<protein>
    <submittedName>
        <fullName evidence="4">Methyltransferase domain-containing protein</fullName>
    </submittedName>
</protein>
<dbReference type="GO" id="GO:0032259">
    <property type="term" value="P:methylation"/>
    <property type="evidence" value="ECO:0007669"/>
    <property type="project" value="UniProtKB-KW"/>
</dbReference>
<evidence type="ECO:0000256" key="1">
    <source>
        <dbReference type="SAM" id="MobiDB-lite"/>
    </source>
</evidence>
<dbReference type="InterPro" id="IPR053173">
    <property type="entry name" value="SAM-binding_MTase"/>
</dbReference>
<dbReference type="CDD" id="cd02440">
    <property type="entry name" value="AdoMet_MTases"/>
    <property type="match status" value="1"/>
</dbReference>
<feature type="domain" description="Methyltransferase" evidence="2">
    <location>
        <begin position="196"/>
        <end position="291"/>
    </location>
</feature>
<comment type="caution">
    <text evidence="4">The sequence shown here is derived from an EMBL/GenBank/DDBJ whole genome shotgun (WGS) entry which is preliminary data.</text>
</comment>
<evidence type="ECO:0000313" key="4">
    <source>
        <dbReference type="EMBL" id="GAA1801088.1"/>
    </source>
</evidence>
<feature type="compositionally biased region" description="Polar residues" evidence="1">
    <location>
        <begin position="1"/>
        <end position="12"/>
    </location>
</feature>
<keyword evidence="4" id="KW-0489">Methyltransferase</keyword>
<dbReference type="InterPro" id="IPR048711">
    <property type="entry name" value="WHD_Rv2258c"/>
</dbReference>
<dbReference type="SUPFAM" id="SSF53335">
    <property type="entry name" value="S-adenosyl-L-methionine-dependent methyltransferases"/>
    <property type="match status" value="1"/>
</dbReference>
<evidence type="ECO:0000259" key="2">
    <source>
        <dbReference type="Pfam" id="PF13649"/>
    </source>
</evidence>
<dbReference type="Proteomes" id="UP001500002">
    <property type="component" value="Unassembled WGS sequence"/>
</dbReference>
<dbReference type="Gene3D" id="3.40.50.150">
    <property type="entry name" value="Vaccinia Virus protein VP39"/>
    <property type="match status" value="1"/>
</dbReference>
<reference evidence="4 5" key="1">
    <citation type="journal article" date="2019" name="Int. J. Syst. Evol. Microbiol.">
        <title>The Global Catalogue of Microorganisms (GCM) 10K type strain sequencing project: providing services to taxonomists for standard genome sequencing and annotation.</title>
        <authorList>
            <consortium name="The Broad Institute Genomics Platform"/>
            <consortium name="The Broad Institute Genome Sequencing Center for Infectious Disease"/>
            <person name="Wu L."/>
            <person name="Ma J."/>
        </authorList>
    </citation>
    <scope>NUCLEOTIDE SEQUENCE [LARGE SCALE GENOMIC DNA]</scope>
    <source>
        <strain evidence="4 5">JCM 14322</strain>
    </source>
</reference>
<sequence>MTTEQPSATPESGTPPAPTADATTAFADRVFADALGAFELLSIHLGDRLGWYRALADEGPLDAPTLAERTGTQERYAREWLEQQAVYGILTVDDAGAAASARRFALPPEHADALVNADSLEYAAPLARFVAAAAAQLGPLLEAYRSGGGVSWAQLGDEARWAQGDINRPWFLQRLGDAVASVPSLHDVLSRQGARIADIGMGHGWSSIALARAYPSARVEGFDVDAESVATARRHADEAHVADRVRFHHVAGEGLPQEAVFDAAFVFEALHDMPFPVEVLTSIRRAVKPDGEVVIMDEAVAEAFAPDGDEVERVMYGYSIFMCLPDGLSTPGSVGTGTVMRPSTLDRYAREAGFAGTEILPIEGFAAFRFTRLVQ</sequence>
<name>A0ABN2LW79_9MICO</name>
<dbReference type="EMBL" id="BAAANJ010000001">
    <property type="protein sequence ID" value="GAA1801088.1"/>
    <property type="molecule type" value="Genomic_DNA"/>
</dbReference>
<dbReference type="RefSeq" id="WP_344293322.1">
    <property type="nucleotide sequence ID" value="NZ_BAAANJ010000001.1"/>
</dbReference>
<accession>A0ABN2LW79</accession>
<dbReference type="InterPro" id="IPR041698">
    <property type="entry name" value="Methyltransf_25"/>
</dbReference>
<dbReference type="Pfam" id="PF13649">
    <property type="entry name" value="Methyltransf_25"/>
    <property type="match status" value="1"/>
</dbReference>
<dbReference type="PANTHER" id="PTHR45128">
    <property type="entry name" value="METHYLTRANSFERASE TYPE 11"/>
    <property type="match status" value="1"/>
</dbReference>
<feature type="domain" description="S-adenosylmethionine-dependent methyltransferase Rv2258c-like winged HTH" evidence="3">
    <location>
        <begin position="41"/>
        <end position="114"/>
    </location>
</feature>
<organism evidence="4 5">
    <name type="scientific">Agromyces neolithicus</name>
    <dbReference type="NCBI Taxonomy" id="269420"/>
    <lineage>
        <taxon>Bacteria</taxon>
        <taxon>Bacillati</taxon>
        <taxon>Actinomycetota</taxon>
        <taxon>Actinomycetes</taxon>
        <taxon>Micrococcales</taxon>
        <taxon>Microbacteriaceae</taxon>
        <taxon>Agromyces</taxon>
    </lineage>
</organism>
<dbReference type="GO" id="GO:0008168">
    <property type="term" value="F:methyltransferase activity"/>
    <property type="evidence" value="ECO:0007669"/>
    <property type="project" value="UniProtKB-KW"/>
</dbReference>